<organism evidence="1 2">
    <name type="scientific">Panacibacter ginsenosidivorans</name>
    <dbReference type="NCBI Taxonomy" id="1813871"/>
    <lineage>
        <taxon>Bacteria</taxon>
        <taxon>Pseudomonadati</taxon>
        <taxon>Bacteroidota</taxon>
        <taxon>Chitinophagia</taxon>
        <taxon>Chitinophagales</taxon>
        <taxon>Chitinophagaceae</taxon>
        <taxon>Panacibacter</taxon>
    </lineage>
</organism>
<reference evidence="1 2" key="1">
    <citation type="journal article" date="2016" name="Int. J. Syst. Evol. Microbiol.">
        <title>Panacibacter ginsenosidivorans gen. nov., sp. nov., with ginsenoside converting activity isolated from soil of a ginseng field.</title>
        <authorList>
            <person name="Siddiqi M.Z."/>
            <person name="Muhammad Shafi S."/>
            <person name="Choi K.D."/>
            <person name="Im W.T."/>
        </authorList>
    </citation>
    <scope>NUCLEOTIDE SEQUENCE [LARGE SCALE GENOMIC DNA]</scope>
    <source>
        <strain evidence="1 2">Gsoil1550</strain>
    </source>
</reference>
<dbReference type="EMBL" id="CP042435">
    <property type="protein sequence ID" value="QEC68222.1"/>
    <property type="molecule type" value="Genomic_DNA"/>
</dbReference>
<gene>
    <name evidence="1" type="primary">gldH</name>
    <name evidence="1" type="ORF">FRZ67_13275</name>
</gene>
<dbReference type="Pfam" id="PF14109">
    <property type="entry name" value="GldH_lipo"/>
    <property type="match status" value="1"/>
</dbReference>
<keyword evidence="2" id="KW-1185">Reference proteome</keyword>
<name>A0A5B8VA49_9BACT</name>
<dbReference type="PROSITE" id="PS51257">
    <property type="entry name" value="PROKAR_LIPOPROTEIN"/>
    <property type="match status" value="1"/>
</dbReference>
<keyword evidence="1" id="KW-0449">Lipoprotein</keyword>
<evidence type="ECO:0000313" key="1">
    <source>
        <dbReference type="EMBL" id="QEC68222.1"/>
    </source>
</evidence>
<dbReference type="AlphaFoldDB" id="A0A5B8VA49"/>
<sequence length="153" mass="17559">MKQLLFFAFTAVTFFACDTIDVYEQTKPFPSHAWSSKEKLSFNFSITDTTSLYNIFAVIRHEDAYHFNNIWLNVTTITPDKKVTDQKVNLTLGNNSGWLGTSMDDIVEHRVLLTKFPVKLKGGQYTFSVQQIMREDPLQNIMNAGIRVEKAVQ</sequence>
<dbReference type="NCBIfam" id="TIGR03511">
    <property type="entry name" value="GldH_lipo"/>
    <property type="match status" value="1"/>
</dbReference>
<dbReference type="Proteomes" id="UP000321533">
    <property type="component" value="Chromosome"/>
</dbReference>
<accession>A0A5B8VA49</accession>
<dbReference type="OrthoDB" id="982482at2"/>
<proteinExistence type="predicted"/>
<evidence type="ECO:0000313" key="2">
    <source>
        <dbReference type="Proteomes" id="UP000321533"/>
    </source>
</evidence>
<dbReference type="KEGG" id="pgin:FRZ67_13275"/>
<protein>
    <submittedName>
        <fullName evidence="1">Gliding motility lipoprotein GldH</fullName>
    </submittedName>
</protein>
<dbReference type="InterPro" id="IPR020018">
    <property type="entry name" value="Motility-assoc_lipoprot_GldH"/>
</dbReference>
<dbReference type="RefSeq" id="WP_147190029.1">
    <property type="nucleotide sequence ID" value="NZ_CP042435.1"/>
</dbReference>